<evidence type="ECO:0000256" key="9">
    <source>
        <dbReference type="ARBA" id="ARBA00023004"/>
    </source>
</evidence>
<sequence>MMFFATMAVAAVAFAGLVLWKQREALDSTKNNAGICQWSSCFYRKGGAGTDFLNALPYVMNLAPLATIFLGIYLRAATGNDWYTFTTFVVGFVAVPILDLVVGEDSYNPTAEEEVALRGNVWFRVHTCAYVWAYAASLVCLAWYVGAQSGHLGGEDRLSATAFWGIASSLGIASGFGIGCIHELIHRPTFLEMNHGRAVLLLSNYNHFWVEHLWGHHKRVATDEDPASSALNEPFWTFIFKCWYQSFVSALRLEEKFQRGRGRGFFCPQNRILTPFLVSFAIDLAIYRYFGARALAMQLVQSLLTAFLTDNANYIEHYGLRRQRRSEKTDDWGLYNDYERPGWMHSWNTGDRITNWMLFKIERHPDHHVNAGRPYQILRTFKESPTYPTGYAGMFVLSWIPPLFFAVMNPLVNKAEEDYARQLADGSYEQIFPKGANNISSAYKKTGEDFYQAGSSEYGGGMDCDIRAATAGPVWQQQNEPRLLGSTGPGDAQKKGGKAE</sequence>
<evidence type="ECO:0000256" key="8">
    <source>
        <dbReference type="ARBA" id="ARBA00023002"/>
    </source>
</evidence>
<reference evidence="16" key="1">
    <citation type="submission" date="2021-01" db="EMBL/GenBank/DDBJ databases">
        <authorList>
            <person name="Corre E."/>
            <person name="Pelletier E."/>
            <person name="Niang G."/>
            <person name="Scheremetjew M."/>
            <person name="Finn R."/>
            <person name="Kale V."/>
            <person name="Holt S."/>
            <person name="Cochrane G."/>
            <person name="Meng A."/>
            <person name="Brown T."/>
            <person name="Cohen L."/>
        </authorList>
    </citation>
    <scope>NUCLEOTIDE SEQUENCE</scope>
    <source>
        <strain evidence="16">CCMP2222</strain>
    </source>
</reference>
<feature type="signal peptide" evidence="14">
    <location>
        <begin position="1"/>
        <end position="25"/>
    </location>
</feature>
<dbReference type="GO" id="GO:0006629">
    <property type="term" value="P:lipid metabolic process"/>
    <property type="evidence" value="ECO:0007669"/>
    <property type="project" value="InterPro"/>
</dbReference>
<evidence type="ECO:0000256" key="7">
    <source>
        <dbReference type="ARBA" id="ARBA00022989"/>
    </source>
</evidence>
<evidence type="ECO:0000259" key="15">
    <source>
        <dbReference type="Pfam" id="PF00487"/>
    </source>
</evidence>
<evidence type="ECO:0000313" key="16">
    <source>
        <dbReference type="EMBL" id="CAD9365697.1"/>
    </source>
</evidence>
<accession>A0A7S2AED4</accession>
<keyword evidence="4" id="KW-0997">Cell inner membrane</keyword>
<feature type="transmembrane region" description="Helical" evidence="13">
    <location>
        <begin position="272"/>
        <end position="290"/>
    </location>
</feature>
<dbReference type="EMBL" id="HBGQ01004182">
    <property type="protein sequence ID" value="CAD9365697.1"/>
    <property type="molecule type" value="Transcribed_RNA"/>
</dbReference>
<evidence type="ECO:0000256" key="10">
    <source>
        <dbReference type="ARBA" id="ARBA00023033"/>
    </source>
</evidence>
<keyword evidence="6" id="KW-0479">Metal-binding</keyword>
<dbReference type="GO" id="GO:0005886">
    <property type="term" value="C:plasma membrane"/>
    <property type="evidence" value="ECO:0007669"/>
    <property type="project" value="UniProtKB-SubCell"/>
</dbReference>
<feature type="transmembrane region" description="Helical" evidence="13">
    <location>
        <begin position="55"/>
        <end position="75"/>
    </location>
</feature>
<dbReference type="GO" id="GO:0046872">
    <property type="term" value="F:metal ion binding"/>
    <property type="evidence" value="ECO:0007669"/>
    <property type="project" value="UniProtKB-KW"/>
</dbReference>
<evidence type="ECO:0000256" key="5">
    <source>
        <dbReference type="ARBA" id="ARBA00022692"/>
    </source>
</evidence>
<evidence type="ECO:0000256" key="4">
    <source>
        <dbReference type="ARBA" id="ARBA00022519"/>
    </source>
</evidence>
<feature type="transmembrane region" description="Helical" evidence="13">
    <location>
        <begin position="82"/>
        <end position="102"/>
    </location>
</feature>
<evidence type="ECO:0000256" key="13">
    <source>
        <dbReference type="SAM" id="Phobius"/>
    </source>
</evidence>
<dbReference type="InterPro" id="IPR033885">
    <property type="entry name" value="AlkB/XylM"/>
</dbReference>
<dbReference type="GO" id="GO:0004497">
    <property type="term" value="F:monooxygenase activity"/>
    <property type="evidence" value="ECO:0007669"/>
    <property type="project" value="UniProtKB-KW"/>
</dbReference>
<evidence type="ECO:0000256" key="12">
    <source>
        <dbReference type="SAM" id="MobiDB-lite"/>
    </source>
</evidence>
<dbReference type="PANTHER" id="PTHR38674:SF1">
    <property type="entry name" value="ALKANE 1-MONOOXYGENASE 1"/>
    <property type="match status" value="1"/>
</dbReference>
<keyword evidence="14" id="KW-0732">Signal</keyword>
<feature type="transmembrane region" description="Helical" evidence="13">
    <location>
        <begin position="391"/>
        <end position="412"/>
    </location>
</feature>
<feature type="transmembrane region" description="Helical" evidence="13">
    <location>
        <begin position="158"/>
        <end position="185"/>
    </location>
</feature>
<protein>
    <recommendedName>
        <fullName evidence="15">Fatty acid desaturase domain-containing protein</fullName>
    </recommendedName>
</protein>
<comment type="subcellular location">
    <subcellularLocation>
        <location evidence="1">Cell inner membrane</location>
        <topology evidence="1">Multi-pass membrane protein</topology>
    </subcellularLocation>
</comment>
<feature type="chain" id="PRO_5030708036" description="Fatty acid desaturase domain-containing protein" evidence="14">
    <location>
        <begin position="26"/>
        <end position="500"/>
    </location>
</feature>
<keyword evidence="9" id="KW-0408">Iron</keyword>
<evidence type="ECO:0000256" key="6">
    <source>
        <dbReference type="ARBA" id="ARBA00022723"/>
    </source>
</evidence>
<evidence type="ECO:0000256" key="3">
    <source>
        <dbReference type="ARBA" id="ARBA00022475"/>
    </source>
</evidence>
<feature type="region of interest" description="Disordered" evidence="12">
    <location>
        <begin position="475"/>
        <end position="500"/>
    </location>
</feature>
<feature type="transmembrane region" description="Helical" evidence="13">
    <location>
        <begin position="122"/>
        <end position="146"/>
    </location>
</feature>
<keyword evidence="3" id="KW-1003">Cell membrane</keyword>
<organism evidence="16">
    <name type="scientific">Alexandrium andersonii</name>
    <dbReference type="NCBI Taxonomy" id="327968"/>
    <lineage>
        <taxon>Eukaryota</taxon>
        <taxon>Sar</taxon>
        <taxon>Alveolata</taxon>
        <taxon>Dinophyceae</taxon>
        <taxon>Gonyaulacales</taxon>
        <taxon>Pyrocystaceae</taxon>
        <taxon>Alexandrium</taxon>
    </lineage>
</organism>
<proteinExistence type="inferred from homology"/>
<evidence type="ECO:0000256" key="14">
    <source>
        <dbReference type="SAM" id="SignalP"/>
    </source>
</evidence>
<comment type="similarity">
    <text evidence="2">Belongs to the fatty acid desaturase type 1 family. AlkB subfamily.</text>
</comment>
<gene>
    <name evidence="16" type="ORF">AAND1436_LOCUS2155</name>
</gene>
<name>A0A7S2AED4_9DINO</name>
<dbReference type="CDD" id="cd03512">
    <property type="entry name" value="Alkane-hydroxylase"/>
    <property type="match status" value="1"/>
</dbReference>
<keyword evidence="11 13" id="KW-0472">Membrane</keyword>
<keyword evidence="5 13" id="KW-0812">Transmembrane</keyword>
<dbReference type="PANTHER" id="PTHR38674">
    <property type="entry name" value="ALKANE 1-MONOOXYGENASE 1"/>
    <property type="match status" value="1"/>
</dbReference>
<keyword evidence="7 13" id="KW-1133">Transmembrane helix</keyword>
<keyword evidence="10" id="KW-0503">Monooxygenase</keyword>
<keyword evidence="8" id="KW-0560">Oxidoreductase</keyword>
<evidence type="ECO:0000256" key="1">
    <source>
        <dbReference type="ARBA" id="ARBA00004429"/>
    </source>
</evidence>
<evidence type="ECO:0000256" key="11">
    <source>
        <dbReference type="ARBA" id="ARBA00023136"/>
    </source>
</evidence>
<dbReference type="InterPro" id="IPR005804">
    <property type="entry name" value="FA_desaturase_dom"/>
</dbReference>
<feature type="domain" description="Fatty acid desaturase" evidence="15">
    <location>
        <begin position="162"/>
        <end position="395"/>
    </location>
</feature>
<dbReference type="Pfam" id="PF00487">
    <property type="entry name" value="FA_desaturase"/>
    <property type="match status" value="1"/>
</dbReference>
<evidence type="ECO:0000256" key="2">
    <source>
        <dbReference type="ARBA" id="ARBA00010823"/>
    </source>
</evidence>
<dbReference type="AlphaFoldDB" id="A0A7S2AED4"/>